<sequence>MKPRRLQPRASARGFDARADGARSQAVRPMFADARFALCWIADSLLTEHVMTSKKHPETHRAETPTPAESEDSRLDEALEESFPASDPIAVDTGDPHHAEEKGAPSEGKKRH</sequence>
<dbReference type="KEGG" id="bxe:Bxe_A2788"/>
<evidence type="ECO:0000256" key="1">
    <source>
        <dbReference type="SAM" id="MobiDB-lite"/>
    </source>
</evidence>
<dbReference type="AlphaFoldDB" id="Q140R4"/>
<accession>Q140R4</accession>
<gene>
    <name evidence="2" type="ORF">Bxe_A2788</name>
</gene>
<feature type="compositionally biased region" description="Basic and acidic residues" evidence="1">
    <location>
        <begin position="94"/>
        <end position="112"/>
    </location>
</feature>
<evidence type="ECO:0000313" key="2">
    <source>
        <dbReference type="EMBL" id="ABE30175.1"/>
    </source>
</evidence>
<feature type="region of interest" description="Disordered" evidence="1">
    <location>
        <begin position="52"/>
        <end position="112"/>
    </location>
</feature>
<feature type="region of interest" description="Disordered" evidence="1">
    <location>
        <begin position="1"/>
        <end position="23"/>
    </location>
</feature>
<dbReference type="EMBL" id="CP000270">
    <property type="protein sequence ID" value="ABE30175.1"/>
    <property type="molecule type" value="Genomic_DNA"/>
</dbReference>
<reference evidence="2 3" key="1">
    <citation type="journal article" date="2006" name="Proc. Natl. Acad. Sci. U.S.A.">
        <title>Burkholderia xenovorans LB400 harbors a multi-replicon, 9.73-Mbp genome shaped for versatility.</title>
        <authorList>
            <person name="Chain P.S."/>
            <person name="Denef V.J."/>
            <person name="Konstantinidis K.T."/>
            <person name="Vergez L.M."/>
            <person name="Agullo L."/>
            <person name="Reyes V.L."/>
            <person name="Hauser L."/>
            <person name="Cordova M."/>
            <person name="Gomez L."/>
            <person name="Gonzalez M."/>
            <person name="Land M."/>
            <person name="Lao V."/>
            <person name="Larimer F."/>
            <person name="LiPuma J.J."/>
            <person name="Mahenthiralingam E."/>
            <person name="Malfatti S.A."/>
            <person name="Marx C.J."/>
            <person name="Parnell J.J."/>
            <person name="Ramette A."/>
            <person name="Richardson P."/>
            <person name="Seeger M."/>
            <person name="Smith D."/>
            <person name="Spilker T."/>
            <person name="Sul W.J."/>
            <person name="Tsoi T.V."/>
            <person name="Ulrich L.E."/>
            <person name="Zhulin I.B."/>
            <person name="Tiedje J.M."/>
        </authorList>
    </citation>
    <scope>NUCLEOTIDE SEQUENCE [LARGE SCALE GENOMIC DNA]</scope>
    <source>
        <strain evidence="2 3">LB400</strain>
    </source>
</reference>
<name>Q140R4_PARXL</name>
<dbReference type="Proteomes" id="UP000001817">
    <property type="component" value="Chromosome 1"/>
</dbReference>
<dbReference type="eggNOG" id="ENOG50317GK">
    <property type="taxonomic scope" value="Bacteria"/>
</dbReference>
<keyword evidence="3" id="KW-1185">Reference proteome</keyword>
<evidence type="ECO:0000313" key="3">
    <source>
        <dbReference type="Proteomes" id="UP000001817"/>
    </source>
</evidence>
<organism evidence="2 3">
    <name type="scientific">Paraburkholderia xenovorans (strain LB400)</name>
    <dbReference type="NCBI Taxonomy" id="266265"/>
    <lineage>
        <taxon>Bacteria</taxon>
        <taxon>Pseudomonadati</taxon>
        <taxon>Pseudomonadota</taxon>
        <taxon>Betaproteobacteria</taxon>
        <taxon>Burkholderiales</taxon>
        <taxon>Burkholderiaceae</taxon>
        <taxon>Paraburkholderia</taxon>
    </lineage>
</organism>
<protein>
    <submittedName>
        <fullName evidence="2">Uncharacterized protein</fullName>
    </submittedName>
</protein>
<proteinExistence type="predicted"/>